<dbReference type="SUPFAM" id="SSF48498">
    <property type="entry name" value="Tetracyclin repressor-like, C-terminal domain"/>
    <property type="match status" value="1"/>
</dbReference>
<dbReference type="Proteomes" id="UP000316406">
    <property type="component" value="Unassembled WGS sequence"/>
</dbReference>
<dbReference type="InterPro" id="IPR004111">
    <property type="entry name" value="Repressor_TetR_C"/>
</dbReference>
<keyword evidence="5" id="KW-1185">Reference proteome</keyword>
<dbReference type="OrthoDB" id="329481at2"/>
<evidence type="ECO:0000256" key="1">
    <source>
        <dbReference type="ARBA" id="ARBA00023015"/>
    </source>
</evidence>
<organism evidence="4 5">
    <name type="scientific">Brevibacterium aurantiacum</name>
    <dbReference type="NCBI Taxonomy" id="273384"/>
    <lineage>
        <taxon>Bacteria</taxon>
        <taxon>Bacillati</taxon>
        <taxon>Actinomycetota</taxon>
        <taxon>Actinomycetes</taxon>
        <taxon>Micrococcales</taxon>
        <taxon>Brevibacteriaceae</taxon>
        <taxon>Brevibacterium</taxon>
    </lineage>
</organism>
<evidence type="ECO:0000313" key="5">
    <source>
        <dbReference type="Proteomes" id="UP000316406"/>
    </source>
</evidence>
<feature type="domain" description="Tetracycline repressor TetR C-terminal" evidence="3">
    <location>
        <begin position="16"/>
        <end position="74"/>
    </location>
</feature>
<accession>A0A556C2Q6</accession>
<dbReference type="GO" id="GO:0045892">
    <property type="term" value="P:negative regulation of DNA-templated transcription"/>
    <property type="evidence" value="ECO:0007669"/>
    <property type="project" value="InterPro"/>
</dbReference>
<evidence type="ECO:0000256" key="2">
    <source>
        <dbReference type="ARBA" id="ARBA00023163"/>
    </source>
</evidence>
<dbReference type="InterPro" id="IPR036271">
    <property type="entry name" value="Tet_transcr_reg_TetR-rel_C_sf"/>
</dbReference>
<name>A0A556C2Q6_BREAU</name>
<sequence length="75" mass="8238">MITVALFKADEAEAEAERATGMTLNRWSQAQRSGRREALTSGRLPLLAASSEDVAPDLDDLFEYGLARHLDGFEV</sequence>
<keyword evidence="1" id="KW-0805">Transcription regulation</keyword>
<protein>
    <recommendedName>
        <fullName evidence="3">Tetracycline repressor TetR C-terminal domain-containing protein</fullName>
    </recommendedName>
</protein>
<proteinExistence type="predicted"/>
<dbReference type="Gene3D" id="1.10.357.10">
    <property type="entry name" value="Tetracycline Repressor, domain 2"/>
    <property type="match status" value="1"/>
</dbReference>
<keyword evidence="2" id="KW-0804">Transcription</keyword>
<reference evidence="4 5" key="1">
    <citation type="submission" date="2019-07" db="EMBL/GenBank/DDBJ databases">
        <title>Draft genome sequence of Brevibacterium aurantiacum XU54 isolated from Xinjiang China.</title>
        <authorList>
            <person name="Xu X."/>
        </authorList>
    </citation>
    <scope>NUCLEOTIDE SEQUENCE [LARGE SCALE GENOMIC DNA]</scope>
    <source>
        <strain evidence="4 5">XU54</strain>
    </source>
</reference>
<dbReference type="AlphaFoldDB" id="A0A556C2Q6"/>
<dbReference type="RefSeq" id="WP_143924627.1">
    <property type="nucleotide sequence ID" value="NZ_VLTK01000026.1"/>
</dbReference>
<gene>
    <name evidence="4" type="ORF">FO013_21625</name>
</gene>
<dbReference type="EMBL" id="VLTK01000026">
    <property type="protein sequence ID" value="TSI11739.1"/>
    <property type="molecule type" value="Genomic_DNA"/>
</dbReference>
<comment type="caution">
    <text evidence="4">The sequence shown here is derived from an EMBL/GenBank/DDBJ whole genome shotgun (WGS) entry which is preliminary data.</text>
</comment>
<evidence type="ECO:0000313" key="4">
    <source>
        <dbReference type="EMBL" id="TSI11739.1"/>
    </source>
</evidence>
<dbReference type="Pfam" id="PF02909">
    <property type="entry name" value="TetR_C_1"/>
    <property type="match status" value="1"/>
</dbReference>
<evidence type="ECO:0000259" key="3">
    <source>
        <dbReference type="Pfam" id="PF02909"/>
    </source>
</evidence>